<proteinExistence type="predicted"/>
<evidence type="ECO:0000256" key="1">
    <source>
        <dbReference type="SAM" id="Phobius"/>
    </source>
</evidence>
<reference evidence="2" key="2">
    <citation type="submission" date="2020-05" db="UniProtKB">
        <authorList>
            <consortium name="EnsemblMetazoa"/>
        </authorList>
    </citation>
    <scope>IDENTIFICATION</scope>
    <source>
        <strain evidence="2">IAEA</strain>
    </source>
</reference>
<dbReference type="AlphaFoldDB" id="A0A1B0ADJ3"/>
<keyword evidence="3" id="KW-1185">Reference proteome</keyword>
<evidence type="ECO:0000313" key="3">
    <source>
        <dbReference type="Proteomes" id="UP000092445"/>
    </source>
</evidence>
<protein>
    <submittedName>
        <fullName evidence="2">Uncharacterized protein</fullName>
    </submittedName>
</protein>
<dbReference type="EnsemblMetazoa" id="GPAI042281-RA">
    <property type="protein sequence ID" value="GPAI042281-PA"/>
    <property type="gene ID" value="GPAI042281"/>
</dbReference>
<keyword evidence="1" id="KW-1133">Transmembrane helix</keyword>
<feature type="transmembrane region" description="Helical" evidence="1">
    <location>
        <begin position="23"/>
        <end position="40"/>
    </location>
</feature>
<dbReference type="Proteomes" id="UP000092445">
    <property type="component" value="Unassembled WGS sequence"/>
</dbReference>
<accession>A0A1B0ADJ3</accession>
<evidence type="ECO:0000313" key="2">
    <source>
        <dbReference type="EnsemblMetazoa" id="GPAI042281-PA"/>
    </source>
</evidence>
<name>A0A1B0ADJ3_GLOPL</name>
<organism evidence="2 3">
    <name type="scientific">Glossina pallidipes</name>
    <name type="common">Tsetse fly</name>
    <dbReference type="NCBI Taxonomy" id="7398"/>
    <lineage>
        <taxon>Eukaryota</taxon>
        <taxon>Metazoa</taxon>
        <taxon>Ecdysozoa</taxon>
        <taxon>Arthropoda</taxon>
        <taxon>Hexapoda</taxon>
        <taxon>Insecta</taxon>
        <taxon>Pterygota</taxon>
        <taxon>Neoptera</taxon>
        <taxon>Endopterygota</taxon>
        <taxon>Diptera</taxon>
        <taxon>Brachycera</taxon>
        <taxon>Muscomorpha</taxon>
        <taxon>Hippoboscoidea</taxon>
        <taxon>Glossinidae</taxon>
        <taxon>Glossina</taxon>
    </lineage>
</organism>
<sequence>MFQYVAEAKRLWINSLCRLNKNIMQFTKLIAVFIIIIIAISDERRCSTTLAAKVLVCRPQKVQLSQILITYRRQEVCAPGHIRDYRNRCRKARKFG</sequence>
<reference evidence="3" key="1">
    <citation type="submission" date="2014-03" db="EMBL/GenBank/DDBJ databases">
        <authorList>
            <person name="Aksoy S."/>
            <person name="Warren W."/>
            <person name="Wilson R.K."/>
        </authorList>
    </citation>
    <scope>NUCLEOTIDE SEQUENCE [LARGE SCALE GENOMIC DNA]</scope>
    <source>
        <strain evidence="3">IAEA</strain>
    </source>
</reference>
<dbReference type="VEuPathDB" id="VectorBase:GPAI042281"/>
<keyword evidence="1" id="KW-0472">Membrane</keyword>
<keyword evidence="1" id="KW-0812">Transmembrane</keyword>